<dbReference type="SMART" id="SM00439">
    <property type="entry name" value="BAH"/>
    <property type="match status" value="1"/>
</dbReference>
<proteinExistence type="predicted"/>
<evidence type="ECO:0000256" key="2">
    <source>
        <dbReference type="ARBA" id="ARBA00022723"/>
    </source>
</evidence>
<protein>
    <submittedName>
        <fullName evidence="9">BAH domain-containing protein</fullName>
    </submittedName>
</protein>
<dbReference type="SUPFAM" id="SSF57903">
    <property type="entry name" value="FYVE/PHD zinc finger"/>
    <property type="match status" value="1"/>
</dbReference>
<dbReference type="WBParaSite" id="Gr19_v10_g12034.t1">
    <property type="protein sequence ID" value="Gr19_v10_g12034.t1"/>
    <property type="gene ID" value="Gr19_v10_g12034"/>
</dbReference>
<evidence type="ECO:0000256" key="5">
    <source>
        <dbReference type="ARBA" id="ARBA00023242"/>
    </source>
</evidence>
<dbReference type="PROSITE" id="PS51038">
    <property type="entry name" value="BAH"/>
    <property type="match status" value="1"/>
</dbReference>
<feature type="compositionally biased region" description="Acidic residues" evidence="6">
    <location>
        <begin position="691"/>
        <end position="719"/>
    </location>
</feature>
<dbReference type="Gene3D" id="3.30.40.10">
    <property type="entry name" value="Zinc/RING finger domain, C3HC4 (zinc finger)"/>
    <property type="match status" value="1"/>
</dbReference>
<dbReference type="Proteomes" id="UP000887572">
    <property type="component" value="Unplaced"/>
</dbReference>
<feature type="region of interest" description="Disordered" evidence="6">
    <location>
        <begin position="109"/>
        <end position="129"/>
    </location>
</feature>
<feature type="compositionally biased region" description="Polar residues" evidence="6">
    <location>
        <begin position="1646"/>
        <end position="1661"/>
    </location>
</feature>
<feature type="region of interest" description="Disordered" evidence="6">
    <location>
        <begin position="1681"/>
        <end position="1709"/>
    </location>
</feature>
<dbReference type="InterPro" id="IPR001965">
    <property type="entry name" value="Znf_PHD"/>
</dbReference>
<feature type="compositionally biased region" description="Basic and acidic residues" evidence="6">
    <location>
        <begin position="858"/>
        <end position="867"/>
    </location>
</feature>
<feature type="compositionally biased region" description="Basic and acidic residues" evidence="6">
    <location>
        <begin position="878"/>
        <end position="933"/>
    </location>
</feature>
<dbReference type="InterPro" id="IPR043151">
    <property type="entry name" value="BAH_sf"/>
</dbReference>
<dbReference type="Pfam" id="PF01426">
    <property type="entry name" value="BAH"/>
    <property type="match status" value="1"/>
</dbReference>
<feature type="compositionally biased region" description="Low complexity" evidence="6">
    <location>
        <begin position="936"/>
        <end position="946"/>
    </location>
</feature>
<dbReference type="GO" id="GO:0006355">
    <property type="term" value="P:regulation of DNA-templated transcription"/>
    <property type="evidence" value="ECO:0007669"/>
    <property type="project" value="TreeGrafter"/>
</dbReference>
<dbReference type="GO" id="GO:0042800">
    <property type="term" value="F:histone H3K4 methyltransferase activity"/>
    <property type="evidence" value="ECO:0007669"/>
    <property type="project" value="TreeGrafter"/>
</dbReference>
<feature type="domain" description="BAH" evidence="7">
    <location>
        <begin position="1424"/>
        <end position="1552"/>
    </location>
</feature>
<evidence type="ECO:0000313" key="8">
    <source>
        <dbReference type="Proteomes" id="UP000887572"/>
    </source>
</evidence>
<feature type="compositionally biased region" description="Basic residues" evidence="6">
    <location>
        <begin position="802"/>
        <end position="811"/>
    </location>
</feature>
<sequence length="1709" mass="190694">MSFEAVPCMFKSRQEDGNEAQLFGLLIRPSPATQQTQQSLPGALPIASISAGASSIQIVPAPSPDTPKKVSAKDGRNASRVGGTMFNTSQQKCPTGSSVGTALFASGTSNGMPPILPRPKQGKSVARTTTQQQQQLMRSLLPLPSKTTLTFEMAQSPSQVVPQLGTAAIGGLDGCEALSVSTNASGSSSSSTPSLSSVSVFPSQASPSSSAVQPNGLLTIQSPPPKTQPIATSTGEKLTTKAPRRRKSRQMLAPEETEKEEGKKSNGTETEGAGGGGGADLLGDLHSIEYSQLVNSSVITTEDYLPSQSDPIYTNMDMYNSTLGTHGQPDANESIKGHQQKQTHADKNVLSSSALCPSAIFLHNQQHHQQLQQQQQHHFANMQTNSATLSSSVRFVANGPVVPSQHSSHWHPYMGAHPGGPSHISSTPDSGIQSIDGSPPSVYTPPMVSPYASQVRSCESVNNGMIASTVCAGGVANSSISIGATSSFYGPAAFSSHTEESLQISALPSSSSIFLSASSLMNVPPSLIIEQLVDGGDNTESAEQQQQEADFSDMPKLVPVTHTEHDEEVAEEDVVRPEPGTTEDDRRRGGPTDVLFHQGMSLHELAECLSSNISREQLKQLTSLIQRKAEEQKNLEGGHGNGKLWRDENNEDEQRQKQVPVPSSVGEEGGGEGEEERRRKESSEVIGNGVAEEEEQNTGEGGGGDEEEEEDEVEEEQVEKDERKIEQLTTYRARVREQLNRKLAALVDRVIRRMEECHLNLSTGDQTLLPQRGWPWRKLNWEEVHRKAEARGARWMPELMMKKSRGRKRKTAKGEDEEEEEVGVKKREEDKERGEGDEGRVREEKKEKKTKSGRRREGKNEGDDLTQKRAGRKRKRKETGEETEKQTKKAQEDRELRDEKREEFVREEKQTKKVRAERGERDEKREEFGRAEKQSTPPIILRIRTLPPSPARTSALMTIKRATAPRGTEKSPRPPAVAGGRRKPSSSPRPSCSSTSDYSLLRERAHSNFTMSPNDGERRNGGVGGRRWTTGRRGKGTGTPTTTATGSAEEQPTRARRPPRKRRPKPDKLSDPEKAIVHSTGCFLVRNLCRRRQKDRTKRQASCPTVELVEILGRILADFCAIFDRRLMADRQLNELYRTAKLMFASVPDPSDLLTRFNLLLKQFISSSLPNALQESIQIQFAHLKQSVQFGKVHCLLQKDALCTFLDERIRSSSATSKRDTFQRPLTVDTSIDLSYLDSAHAVGQWDPDKAAKLSPSNDNRDRDCVRCICGIAEDDGIMSQCDRCHFWLHADCLDCPVLDDQKEFVCDFCTRRLETTARVDIVLKPQPSIKLSGCSYFRTLVNSRGLQVRLNESVYVERLINDKHKSILRELHEECVRKQQLAHTPQQSPSEEGTSSEANRWWPEEAEGEDGWTTKDFPSGNDLPSTSSSSVNMPSTPSESIRQCFHRRDLRVFRIERLFCSPNGQRFIFGCYYARPHETFCDSSRTFYRNELFWTPLFDTLPLDSVVGRCLVLEPQIWAMGRPKSPRYLEDDVFVCEYQIDRNQRSFEKIPPKNRYYINTEPYVFNMFEKKLTMRRDFTPFKVTGNYSLNYNNNNKSSSSTRTDIPPTLLFNNTLIIRQQLLQQHLDDRSPPFSAGVDRPRPFNSHDSQFPSHGTPRLTTSASFHTKSLAHSKRIFIPKKHLQSHKTKHNEDVSLPKVHSRPPLSSWS</sequence>
<dbReference type="Gene3D" id="2.30.30.490">
    <property type="match status" value="1"/>
</dbReference>
<evidence type="ECO:0000313" key="9">
    <source>
        <dbReference type="WBParaSite" id="Gr19_v10_g12034.t1"/>
    </source>
</evidence>
<dbReference type="PANTHER" id="PTHR46147:SF3">
    <property type="entry name" value="HISTONE-LYSINE N-METHYLTRANSFERASE ASH1"/>
    <property type="match status" value="1"/>
</dbReference>
<keyword evidence="4" id="KW-0862">Zinc</keyword>
<dbReference type="GO" id="GO:0008270">
    <property type="term" value="F:zinc ion binding"/>
    <property type="evidence" value="ECO:0007669"/>
    <property type="project" value="UniProtKB-KW"/>
</dbReference>
<dbReference type="InterPro" id="IPR013083">
    <property type="entry name" value="Znf_RING/FYVE/PHD"/>
</dbReference>
<feature type="compositionally biased region" description="Basic and acidic residues" evidence="6">
    <location>
        <begin position="822"/>
        <end position="847"/>
    </location>
</feature>
<feature type="region of interest" description="Disordered" evidence="6">
    <location>
        <begin position="61"/>
        <end position="84"/>
    </location>
</feature>
<feature type="compositionally biased region" description="Basic and acidic residues" evidence="6">
    <location>
        <begin position="66"/>
        <end position="77"/>
    </location>
</feature>
<feature type="compositionally biased region" description="Polar residues" evidence="6">
    <location>
        <begin position="1382"/>
        <end position="1399"/>
    </location>
</feature>
<reference evidence="9" key="1">
    <citation type="submission" date="2022-11" db="UniProtKB">
        <authorList>
            <consortium name="WormBaseParasite"/>
        </authorList>
    </citation>
    <scope>IDENTIFICATION</scope>
</reference>
<evidence type="ECO:0000256" key="1">
    <source>
        <dbReference type="ARBA" id="ARBA00004123"/>
    </source>
</evidence>
<accession>A0A914H086</accession>
<feature type="region of interest" description="Disordered" evidence="6">
    <location>
        <begin position="537"/>
        <end position="556"/>
    </location>
</feature>
<feature type="region of interest" description="Disordered" evidence="6">
    <location>
        <begin position="180"/>
        <end position="280"/>
    </location>
</feature>
<dbReference type="InterPro" id="IPR001025">
    <property type="entry name" value="BAH_dom"/>
</dbReference>
<feature type="compositionally biased region" description="Polar residues" evidence="6">
    <location>
        <begin position="538"/>
        <end position="549"/>
    </location>
</feature>
<dbReference type="GO" id="GO:0003682">
    <property type="term" value="F:chromatin binding"/>
    <property type="evidence" value="ECO:0007669"/>
    <property type="project" value="InterPro"/>
</dbReference>
<dbReference type="InterPro" id="IPR011011">
    <property type="entry name" value="Znf_FYVE_PHD"/>
</dbReference>
<keyword evidence="3" id="KW-0863">Zinc-finger</keyword>
<dbReference type="PANTHER" id="PTHR46147">
    <property type="entry name" value="HISTONE-LYSINE N-METHYLTRANSFERASE ASH1"/>
    <property type="match status" value="1"/>
</dbReference>
<dbReference type="GO" id="GO:0005654">
    <property type="term" value="C:nucleoplasm"/>
    <property type="evidence" value="ECO:0007669"/>
    <property type="project" value="TreeGrafter"/>
</dbReference>
<dbReference type="CDD" id="cd22249">
    <property type="entry name" value="UDM1_RNF168_RNF169-like"/>
    <property type="match status" value="1"/>
</dbReference>
<keyword evidence="2" id="KW-0479">Metal-binding</keyword>
<feature type="compositionally biased region" description="Low complexity" evidence="6">
    <location>
        <begin position="1425"/>
        <end position="1438"/>
    </location>
</feature>
<keyword evidence="5" id="KW-0539">Nucleus</keyword>
<evidence type="ECO:0000259" key="7">
    <source>
        <dbReference type="PROSITE" id="PS51038"/>
    </source>
</evidence>
<feature type="region of interest" description="Disordered" evidence="6">
    <location>
        <begin position="795"/>
        <end position="1073"/>
    </location>
</feature>
<feature type="compositionally biased region" description="Low complexity" evidence="6">
    <location>
        <begin position="180"/>
        <end position="215"/>
    </location>
</feature>
<feature type="region of interest" description="Disordered" evidence="6">
    <location>
        <begin position="631"/>
        <end position="724"/>
    </location>
</feature>
<organism evidence="8 9">
    <name type="scientific">Globodera rostochiensis</name>
    <name type="common">Golden nematode worm</name>
    <name type="synonym">Heterodera rostochiensis</name>
    <dbReference type="NCBI Taxonomy" id="31243"/>
    <lineage>
        <taxon>Eukaryota</taxon>
        <taxon>Metazoa</taxon>
        <taxon>Ecdysozoa</taxon>
        <taxon>Nematoda</taxon>
        <taxon>Chromadorea</taxon>
        <taxon>Rhabditida</taxon>
        <taxon>Tylenchina</taxon>
        <taxon>Tylenchomorpha</taxon>
        <taxon>Tylenchoidea</taxon>
        <taxon>Heteroderidae</taxon>
        <taxon>Heteroderinae</taxon>
        <taxon>Globodera</taxon>
    </lineage>
</organism>
<feature type="region of interest" description="Disordered" evidence="6">
    <location>
        <begin position="1380"/>
        <end position="1438"/>
    </location>
</feature>
<evidence type="ECO:0000256" key="6">
    <source>
        <dbReference type="SAM" id="MobiDB-lite"/>
    </source>
</evidence>
<name>A0A914H086_GLORO</name>
<feature type="compositionally biased region" description="Basic residues" evidence="6">
    <location>
        <begin position="848"/>
        <end position="857"/>
    </location>
</feature>
<feature type="compositionally biased region" description="Basic and acidic residues" evidence="6">
    <location>
        <begin position="644"/>
        <end position="656"/>
    </location>
</feature>
<dbReference type="SMART" id="SM00249">
    <property type="entry name" value="PHD"/>
    <property type="match status" value="1"/>
</dbReference>
<feature type="region of interest" description="Disordered" evidence="6">
    <location>
        <begin position="1629"/>
        <end position="1661"/>
    </location>
</feature>
<feature type="compositionally biased region" description="Basic residues" evidence="6">
    <location>
        <begin position="1054"/>
        <end position="1065"/>
    </location>
</feature>
<evidence type="ECO:0000256" key="4">
    <source>
        <dbReference type="ARBA" id="ARBA00022833"/>
    </source>
</evidence>
<comment type="subcellular location">
    <subcellularLocation>
        <location evidence="1">Nucleus</location>
    </subcellularLocation>
</comment>
<keyword evidence="8" id="KW-1185">Reference proteome</keyword>
<feature type="region of interest" description="Disordered" evidence="6">
    <location>
        <begin position="562"/>
        <end position="594"/>
    </location>
</feature>
<feature type="compositionally biased region" description="Low complexity" evidence="6">
    <location>
        <begin position="985"/>
        <end position="999"/>
    </location>
</feature>
<evidence type="ECO:0000256" key="3">
    <source>
        <dbReference type="ARBA" id="ARBA00022771"/>
    </source>
</evidence>